<organism evidence="1 2">
    <name type="scientific">Cerrena zonata</name>
    <dbReference type="NCBI Taxonomy" id="2478898"/>
    <lineage>
        <taxon>Eukaryota</taxon>
        <taxon>Fungi</taxon>
        <taxon>Dikarya</taxon>
        <taxon>Basidiomycota</taxon>
        <taxon>Agaricomycotina</taxon>
        <taxon>Agaricomycetes</taxon>
        <taxon>Polyporales</taxon>
        <taxon>Cerrenaceae</taxon>
        <taxon>Cerrena</taxon>
    </lineage>
</organism>
<keyword evidence="2" id="KW-1185">Reference proteome</keyword>
<dbReference type="EMBL" id="JASBNA010000016">
    <property type="protein sequence ID" value="KAK7686690.1"/>
    <property type="molecule type" value="Genomic_DNA"/>
</dbReference>
<reference evidence="1 2" key="1">
    <citation type="submission" date="2022-09" db="EMBL/GenBank/DDBJ databases">
        <authorList>
            <person name="Palmer J.M."/>
        </authorList>
    </citation>
    <scope>NUCLEOTIDE SEQUENCE [LARGE SCALE GENOMIC DNA]</scope>
    <source>
        <strain evidence="1 2">DSM 7382</strain>
    </source>
</reference>
<sequence>MFESILGPGVIHDCIITGEDNDGNDRSYHIGVRFRRDRKPNKMLRPYYKDRQFPIDIIVMSIGVRGDIIGTYGKRERRLARGAVRARVT</sequence>
<name>A0AAW0G6C7_9APHY</name>
<dbReference type="Proteomes" id="UP001385951">
    <property type="component" value="Unassembled WGS sequence"/>
</dbReference>
<accession>A0AAW0G6C7</accession>
<evidence type="ECO:0000313" key="2">
    <source>
        <dbReference type="Proteomes" id="UP001385951"/>
    </source>
</evidence>
<evidence type="ECO:0008006" key="3">
    <source>
        <dbReference type="Google" id="ProtNLM"/>
    </source>
</evidence>
<proteinExistence type="predicted"/>
<evidence type="ECO:0000313" key="1">
    <source>
        <dbReference type="EMBL" id="KAK7686690.1"/>
    </source>
</evidence>
<dbReference type="AlphaFoldDB" id="A0AAW0G6C7"/>
<protein>
    <recommendedName>
        <fullName evidence="3">Ribosomal protein S3</fullName>
    </recommendedName>
</protein>
<comment type="caution">
    <text evidence="1">The sequence shown here is derived from an EMBL/GenBank/DDBJ whole genome shotgun (WGS) entry which is preliminary data.</text>
</comment>
<gene>
    <name evidence="1" type="ORF">QCA50_010290</name>
</gene>